<name>A0A6C0H3C5_9ZZZZ</name>
<proteinExistence type="predicted"/>
<dbReference type="EMBL" id="MN739862">
    <property type="protein sequence ID" value="QHT75044.1"/>
    <property type="molecule type" value="Genomic_DNA"/>
</dbReference>
<dbReference type="AlphaFoldDB" id="A0A6C0H3C5"/>
<dbReference type="SUPFAM" id="SSF118310">
    <property type="entry name" value="AN1-like Zinc finger"/>
    <property type="match status" value="1"/>
</dbReference>
<dbReference type="InterPro" id="IPR035896">
    <property type="entry name" value="AN1-like_Znf"/>
</dbReference>
<organism evidence="1">
    <name type="scientific">viral metagenome</name>
    <dbReference type="NCBI Taxonomy" id="1070528"/>
    <lineage>
        <taxon>unclassified sequences</taxon>
        <taxon>metagenomes</taxon>
        <taxon>organismal metagenomes</taxon>
    </lineage>
</organism>
<sequence>MVKCALCKNKIHSLMVSVHTCRCKNIYCHMHMHNHSCTFDYGLDWKKNAEKTMPKVEKEKVSKL</sequence>
<evidence type="ECO:0008006" key="2">
    <source>
        <dbReference type="Google" id="ProtNLM"/>
    </source>
</evidence>
<accession>A0A6C0H3C5</accession>
<reference evidence="1" key="1">
    <citation type="journal article" date="2020" name="Nature">
        <title>Giant virus diversity and host interactions through global metagenomics.</title>
        <authorList>
            <person name="Schulz F."/>
            <person name="Roux S."/>
            <person name="Paez-Espino D."/>
            <person name="Jungbluth S."/>
            <person name="Walsh D.A."/>
            <person name="Denef V.J."/>
            <person name="McMahon K.D."/>
            <person name="Konstantinidis K.T."/>
            <person name="Eloe-Fadrosh E.A."/>
            <person name="Kyrpides N.C."/>
            <person name="Woyke T."/>
        </authorList>
    </citation>
    <scope>NUCLEOTIDE SEQUENCE</scope>
    <source>
        <strain evidence="1">GVMAG-M-3300023179-62</strain>
    </source>
</reference>
<dbReference type="Gene3D" id="4.10.1110.10">
    <property type="entry name" value="AN1-like Zinc finger"/>
    <property type="match status" value="1"/>
</dbReference>
<protein>
    <recommendedName>
        <fullName evidence="2">AN1-type domain-containing protein</fullName>
    </recommendedName>
</protein>
<evidence type="ECO:0000313" key="1">
    <source>
        <dbReference type="EMBL" id="QHT75044.1"/>
    </source>
</evidence>